<comment type="caution">
    <text evidence="2">The sequence shown here is derived from an EMBL/GenBank/DDBJ whole genome shotgun (WGS) entry which is preliminary data.</text>
</comment>
<evidence type="ECO:0000259" key="1">
    <source>
        <dbReference type="Pfam" id="PF03417"/>
    </source>
</evidence>
<dbReference type="InterPro" id="IPR047801">
    <property type="entry name" value="Peptidase_C45"/>
</dbReference>
<reference evidence="2" key="1">
    <citation type="submission" date="2022-07" db="EMBL/GenBank/DDBJ databases">
        <title>Fungi with potential for degradation of polypropylene.</title>
        <authorList>
            <person name="Gostincar C."/>
        </authorList>
    </citation>
    <scope>NUCLEOTIDE SEQUENCE</scope>
    <source>
        <strain evidence="2">EXF-13308</strain>
    </source>
</reference>
<organism evidence="2 3">
    <name type="scientific">Pleurostoma richardsiae</name>
    <dbReference type="NCBI Taxonomy" id="41990"/>
    <lineage>
        <taxon>Eukaryota</taxon>
        <taxon>Fungi</taxon>
        <taxon>Dikarya</taxon>
        <taxon>Ascomycota</taxon>
        <taxon>Pezizomycotina</taxon>
        <taxon>Sordariomycetes</taxon>
        <taxon>Sordariomycetidae</taxon>
        <taxon>Calosphaeriales</taxon>
        <taxon>Pleurostomataceae</taxon>
        <taxon>Pleurostoma</taxon>
    </lineage>
</organism>
<name>A0AA38VI72_9PEZI</name>
<protein>
    <submittedName>
        <fullName evidence="2">Isopenicillin-N N-acyltransferase</fullName>
    </submittedName>
</protein>
<dbReference type="NCBIfam" id="NF040521">
    <property type="entry name" value="C45_proenzyme"/>
    <property type="match status" value="1"/>
</dbReference>
<dbReference type="Pfam" id="PF03417">
    <property type="entry name" value="AAT"/>
    <property type="match status" value="1"/>
</dbReference>
<accession>A0AA38VI72</accession>
<feature type="domain" description="Peptidase C45 hydrolase" evidence="1">
    <location>
        <begin position="112"/>
        <end position="335"/>
    </location>
</feature>
<keyword evidence="3" id="KW-1185">Reference proteome</keyword>
<dbReference type="InterPro" id="IPR005079">
    <property type="entry name" value="Peptidase_C45_hydrolase"/>
</dbReference>
<gene>
    <name evidence="2" type="ORF">NKR23_g6146</name>
</gene>
<dbReference type="AlphaFoldDB" id="A0AA38VI72"/>
<dbReference type="InterPro" id="IPR047794">
    <property type="entry name" value="C45_proenzyme-like"/>
</dbReference>
<dbReference type="Proteomes" id="UP001174694">
    <property type="component" value="Unassembled WGS sequence"/>
</dbReference>
<dbReference type="Gene3D" id="3.60.60.10">
    <property type="entry name" value="Penicillin V Acylase, Chain A"/>
    <property type="match status" value="1"/>
</dbReference>
<evidence type="ECO:0000313" key="3">
    <source>
        <dbReference type="Proteomes" id="UP001174694"/>
    </source>
</evidence>
<dbReference type="EMBL" id="JANBVO010000017">
    <property type="protein sequence ID" value="KAJ9144070.1"/>
    <property type="molecule type" value="Genomic_DNA"/>
</dbReference>
<dbReference type="PANTHER" id="PTHR34180:SF1">
    <property type="entry name" value="BETA-ALANYL-DOPAMINE_CARCININE HYDROLASE"/>
    <property type="match status" value="1"/>
</dbReference>
<dbReference type="PANTHER" id="PTHR34180">
    <property type="entry name" value="PEPTIDASE C45"/>
    <property type="match status" value="1"/>
</dbReference>
<sequence>MKRITLKGSPSEIGAQYGIAAKEEILYSIDSYKDIFQQTTGMTWEQSCQSAHRWLPILQEKCPEIVEEMEALAKAAGVGFQDILALNLRSEIALTHYSDGCTSIGQVDGPSTFVAQNWDWMESQRHSLVGLEVHVPGKPVFFMLAEAGIVGKYGFNDRGVGVCLNAIRCGACSTEMLPIHVALRKVLESTSFDEAHRVLDHFGVASAANFLMADGSGKCASVEVSPRGNFDILLDEEGTVCHTNHLFSPEATAKVKDHPTTNSFTRLERAQKLSKGAKPSFASIRDRLKDRNDGDYSISRSSPPDVELLEQIATLATIIMDLSHCRAEVSFGRPDLDPEVITVALQ</sequence>
<dbReference type="Gene3D" id="1.10.10.2120">
    <property type="match status" value="1"/>
</dbReference>
<proteinExistence type="predicted"/>
<evidence type="ECO:0000313" key="2">
    <source>
        <dbReference type="EMBL" id="KAJ9144070.1"/>
    </source>
</evidence>